<protein>
    <recommendedName>
        <fullName evidence="2">AAA+ ATPase domain-containing protein</fullName>
    </recommendedName>
</protein>
<dbReference type="AlphaFoldDB" id="A0A1J4KM08"/>
<feature type="compositionally biased region" description="Low complexity" evidence="1">
    <location>
        <begin position="272"/>
        <end position="283"/>
    </location>
</feature>
<dbReference type="InterPro" id="IPR027417">
    <property type="entry name" value="P-loop_NTPase"/>
</dbReference>
<organism evidence="3 4">
    <name type="scientific">Tritrichomonas foetus</name>
    <dbReference type="NCBI Taxonomy" id="1144522"/>
    <lineage>
        <taxon>Eukaryota</taxon>
        <taxon>Metamonada</taxon>
        <taxon>Parabasalia</taxon>
        <taxon>Tritrichomonadida</taxon>
        <taxon>Tritrichomonadidae</taxon>
        <taxon>Tritrichomonas</taxon>
    </lineage>
</organism>
<evidence type="ECO:0000259" key="2">
    <source>
        <dbReference type="SMART" id="SM00382"/>
    </source>
</evidence>
<dbReference type="EMBL" id="MLAK01000568">
    <property type="protein sequence ID" value="OHT12251.1"/>
    <property type="molecule type" value="Genomic_DNA"/>
</dbReference>
<dbReference type="InterPro" id="IPR003959">
    <property type="entry name" value="ATPase_AAA_core"/>
</dbReference>
<dbReference type="GeneID" id="94834653"/>
<dbReference type="RefSeq" id="XP_068365387.1">
    <property type="nucleotide sequence ID" value="XM_068499949.1"/>
</dbReference>
<dbReference type="Pfam" id="PF00004">
    <property type="entry name" value="AAA"/>
    <property type="match status" value="1"/>
</dbReference>
<dbReference type="Proteomes" id="UP000179807">
    <property type="component" value="Unassembled WGS sequence"/>
</dbReference>
<proteinExistence type="predicted"/>
<dbReference type="InterPro" id="IPR003593">
    <property type="entry name" value="AAA+_ATPase"/>
</dbReference>
<dbReference type="SUPFAM" id="SSF52540">
    <property type="entry name" value="P-loop containing nucleoside triphosphate hydrolases"/>
    <property type="match status" value="1"/>
</dbReference>
<gene>
    <name evidence="3" type="ORF">TRFO_18058</name>
</gene>
<dbReference type="GO" id="GO:0005524">
    <property type="term" value="F:ATP binding"/>
    <property type="evidence" value="ECO:0007669"/>
    <property type="project" value="InterPro"/>
</dbReference>
<feature type="region of interest" description="Disordered" evidence="1">
    <location>
        <begin position="271"/>
        <end position="290"/>
    </location>
</feature>
<dbReference type="VEuPathDB" id="TrichDB:TRFO_18058"/>
<evidence type="ECO:0000256" key="1">
    <source>
        <dbReference type="SAM" id="MobiDB-lite"/>
    </source>
</evidence>
<dbReference type="Gene3D" id="3.40.50.300">
    <property type="entry name" value="P-loop containing nucleotide triphosphate hydrolases"/>
    <property type="match status" value="1"/>
</dbReference>
<dbReference type="GO" id="GO:0016887">
    <property type="term" value="F:ATP hydrolysis activity"/>
    <property type="evidence" value="ECO:0007669"/>
    <property type="project" value="InterPro"/>
</dbReference>
<accession>A0A1J4KM08</accession>
<dbReference type="PANTHER" id="PTHR23077:SF198">
    <property type="entry name" value="ATP-DEPENDENT ZINC METALLOPROTEASE FTSH"/>
    <property type="match status" value="1"/>
</dbReference>
<feature type="compositionally biased region" description="Low complexity" evidence="1">
    <location>
        <begin position="554"/>
        <end position="574"/>
    </location>
</feature>
<dbReference type="OrthoDB" id="2115716at2759"/>
<dbReference type="PANTHER" id="PTHR23077">
    <property type="entry name" value="AAA-FAMILY ATPASE"/>
    <property type="match status" value="1"/>
</dbReference>
<dbReference type="SMART" id="SM00382">
    <property type="entry name" value="AAA"/>
    <property type="match status" value="1"/>
</dbReference>
<keyword evidence="4" id="KW-1185">Reference proteome</keyword>
<evidence type="ECO:0000313" key="3">
    <source>
        <dbReference type="EMBL" id="OHT12251.1"/>
    </source>
</evidence>
<dbReference type="Gene3D" id="1.10.8.60">
    <property type="match status" value="1"/>
</dbReference>
<evidence type="ECO:0000313" key="4">
    <source>
        <dbReference type="Proteomes" id="UP000179807"/>
    </source>
</evidence>
<feature type="compositionally biased region" description="Polar residues" evidence="1">
    <location>
        <begin position="624"/>
        <end position="636"/>
    </location>
</feature>
<sequence length="649" mass="72792">MSSDYSEEEEESSPNQPAEVLFFDVHVVSLPLNFTVIANPIMMKAMNIPESGAALIKGPTGKIVAVKAVGDSDCPQTDLRIPRSILLSLDASVGDSVPMLAFNGTELCDAIKIQPLFEAQKNEYSDEVTKYIKSESHLVAPDMIFYLNVNNSPKPFLIQHCIPDDRCFTSEKTRVFFSDPPEAVEEEAPLPIHFSDLVLRRNIKETIRNCLWLPIHEVELFDTLRMPVSNGVMVYGSPGNGKTSFLYAISKYLNIPTKFVNTPKLMKYLQQSNNASSSSNNSNKLGKQSKTSNNKLFSKLQEIFHLDDQEKCLIVFDDIDSLVKNFSSVRFAQQRRLIAQFYSLLDNSMKKDNISIIASARSPSDIDDALIKPGRFNYEINLDNPTIAERNAIIKMNTRCLNIQTKDINMLASQYTAKMSRSEIVEFCNNAINKMLTKVNESDNNSQGATQLGIKINGMEQKEIISTMHSPLISDYFDLSACKRDSSASQDSEYLNQDHDPFANMESRQSALSNRRRSTAEDEALEEIRRLSTDQNVQAMLKNLPNKKEIGSLNNNNIPNNNPNNNSNNNSSENTQIPKTRKDPFASAAIERRGNPFNSQMDDQPQSLPKSRNPIQDEVDNPFAINSNPFGSSPSHGQRFPTKKYVPPT</sequence>
<feature type="compositionally biased region" description="Polar residues" evidence="1">
    <location>
        <begin position="596"/>
        <end position="614"/>
    </location>
</feature>
<feature type="region of interest" description="Disordered" evidence="1">
    <location>
        <begin position="545"/>
        <end position="649"/>
    </location>
</feature>
<feature type="compositionally biased region" description="Basic and acidic residues" evidence="1">
    <location>
        <begin position="580"/>
        <end position="594"/>
    </location>
</feature>
<reference evidence="3" key="1">
    <citation type="submission" date="2016-10" db="EMBL/GenBank/DDBJ databases">
        <authorList>
            <person name="Benchimol M."/>
            <person name="Almeida L.G."/>
            <person name="Vasconcelos A.T."/>
            <person name="Perreira-Neves A."/>
            <person name="Rosa I.A."/>
            <person name="Tasca T."/>
            <person name="Bogo M.R."/>
            <person name="de Souza W."/>
        </authorList>
    </citation>
    <scope>NUCLEOTIDE SEQUENCE [LARGE SCALE GENOMIC DNA]</scope>
    <source>
        <strain evidence="3">K</strain>
    </source>
</reference>
<feature type="domain" description="AAA+ ATPase" evidence="2">
    <location>
        <begin position="228"/>
        <end position="386"/>
    </location>
</feature>
<name>A0A1J4KM08_9EUKA</name>
<dbReference type="InterPro" id="IPR050168">
    <property type="entry name" value="AAA_ATPase_domain"/>
</dbReference>
<comment type="caution">
    <text evidence="3">The sequence shown here is derived from an EMBL/GenBank/DDBJ whole genome shotgun (WGS) entry which is preliminary data.</text>
</comment>
<feature type="region of interest" description="Disordered" evidence="1">
    <location>
        <begin position="490"/>
        <end position="523"/>
    </location>
</feature>